<gene>
    <name evidence="4" type="ORF">FPZ08_06555</name>
</gene>
<dbReference type="OrthoDB" id="9797825at2"/>
<dbReference type="AlphaFoldDB" id="A0A5B8LQB2"/>
<accession>A0A5B8LQB2</accession>
<dbReference type="RefSeq" id="WP_146289233.1">
    <property type="nucleotide sequence ID" value="NZ_CP042304.1"/>
</dbReference>
<evidence type="ECO:0000256" key="1">
    <source>
        <dbReference type="ARBA" id="ARBA00008231"/>
    </source>
</evidence>
<dbReference type="Pfam" id="PF07542">
    <property type="entry name" value="ATP12"/>
    <property type="match status" value="1"/>
</dbReference>
<evidence type="ECO:0000256" key="2">
    <source>
        <dbReference type="ARBA" id="ARBA00022946"/>
    </source>
</evidence>
<dbReference type="PANTHER" id="PTHR21013:SF10">
    <property type="entry name" value="ATP SYNTHASE MITOCHONDRIAL F1 COMPLEX ASSEMBLY FACTOR 2"/>
    <property type="match status" value="1"/>
</dbReference>
<keyword evidence="3" id="KW-0143">Chaperone</keyword>
<dbReference type="Gene3D" id="1.10.3580.10">
    <property type="entry name" value="ATP12 ATPase"/>
    <property type="match status" value="1"/>
</dbReference>
<proteinExistence type="inferred from homology"/>
<organism evidence="4 5">
    <name type="scientific">Devosia ginsengisoli</name>
    <dbReference type="NCBI Taxonomy" id="400770"/>
    <lineage>
        <taxon>Bacteria</taxon>
        <taxon>Pseudomonadati</taxon>
        <taxon>Pseudomonadota</taxon>
        <taxon>Alphaproteobacteria</taxon>
        <taxon>Hyphomicrobiales</taxon>
        <taxon>Devosiaceae</taxon>
        <taxon>Devosia</taxon>
    </lineage>
</organism>
<dbReference type="Proteomes" id="UP000315364">
    <property type="component" value="Chromosome"/>
</dbReference>
<comment type="similarity">
    <text evidence="1">Belongs to the ATP12 family.</text>
</comment>
<dbReference type="InterPro" id="IPR023335">
    <property type="entry name" value="ATP12_ortho_dom_sf"/>
</dbReference>
<dbReference type="InterPro" id="IPR042272">
    <property type="entry name" value="ATP12_ATP_synth-F1-assembly_N"/>
</dbReference>
<evidence type="ECO:0000256" key="3">
    <source>
        <dbReference type="ARBA" id="ARBA00023186"/>
    </source>
</evidence>
<dbReference type="EMBL" id="CP042304">
    <property type="protein sequence ID" value="QDZ10437.1"/>
    <property type="molecule type" value="Genomic_DNA"/>
</dbReference>
<sequence>MRDQLDDIQKHLNDGYGRAQQLDKVELPKRFYRDVAAGPVDGGFVVTLDGRPARTPGKKLPVIVPAAAIATAMAEEWAGQGEFIDPATMPMVRLVNSAVESGEEMIPAFREEVIKFAGGDLLLYRAESPQELISEQELAWDNALTALARHFGVSFQPTMGIIHQSQPKATLDRLAESLTNENLLTMTALVSITGLTGSGLLAIGLWNKLFSPDQVWKAAHVDEDYQISQWGQDEEAVDRRARRRVEFDTAVAVLDAFRQ</sequence>
<evidence type="ECO:0000313" key="4">
    <source>
        <dbReference type="EMBL" id="QDZ10437.1"/>
    </source>
</evidence>
<evidence type="ECO:0000313" key="5">
    <source>
        <dbReference type="Proteomes" id="UP000315364"/>
    </source>
</evidence>
<dbReference type="GO" id="GO:0043461">
    <property type="term" value="P:proton-transporting ATP synthase complex assembly"/>
    <property type="evidence" value="ECO:0007669"/>
    <property type="project" value="InterPro"/>
</dbReference>
<dbReference type="InterPro" id="IPR011419">
    <property type="entry name" value="ATP12_ATP_synth-F1-assembly"/>
</dbReference>
<dbReference type="KEGG" id="dea:FPZ08_06555"/>
<reference evidence="4 5" key="1">
    <citation type="submission" date="2019-07" db="EMBL/GenBank/DDBJ databases">
        <title>Full genome sequence of Devosia sp. Gsoil 520.</title>
        <authorList>
            <person name="Im W.-T."/>
        </authorList>
    </citation>
    <scope>NUCLEOTIDE SEQUENCE [LARGE SCALE GENOMIC DNA]</scope>
    <source>
        <strain evidence="4 5">Gsoil 520</strain>
    </source>
</reference>
<dbReference type="PANTHER" id="PTHR21013">
    <property type="entry name" value="ATP SYNTHASE MITOCHONDRIAL F1 COMPLEX ASSEMBLY FACTOR 2/ATP12 PROTEIN, MITOCHONDRIAL PRECURSOR"/>
    <property type="match status" value="1"/>
</dbReference>
<protein>
    <submittedName>
        <fullName evidence="4">ATPase</fullName>
    </submittedName>
</protein>
<keyword evidence="2" id="KW-0809">Transit peptide</keyword>
<name>A0A5B8LQB2_9HYPH</name>
<dbReference type="SUPFAM" id="SSF160909">
    <property type="entry name" value="ATP12-like"/>
    <property type="match status" value="1"/>
</dbReference>
<dbReference type="Gene3D" id="3.30.2180.10">
    <property type="entry name" value="ATP12-like"/>
    <property type="match status" value="1"/>
</dbReference>
<keyword evidence="5" id="KW-1185">Reference proteome</keyword>